<reference evidence="1 2" key="1">
    <citation type="submission" date="2021-11" db="EMBL/GenBank/DDBJ databases">
        <title>Black yeast isolated from Biological Soil Crust.</title>
        <authorList>
            <person name="Kurbessoian T."/>
        </authorList>
    </citation>
    <scope>NUCLEOTIDE SEQUENCE [LARGE SCALE GENOMIC DNA]</scope>
    <source>
        <strain evidence="1 2">CCFEE 5522</strain>
    </source>
</reference>
<dbReference type="PANTHER" id="PTHR42085:SF1">
    <property type="entry name" value="F-BOX DOMAIN-CONTAINING PROTEIN"/>
    <property type="match status" value="1"/>
</dbReference>
<evidence type="ECO:0000313" key="1">
    <source>
        <dbReference type="EMBL" id="KAK4544345.1"/>
    </source>
</evidence>
<accession>A0AAV9JGP0</accession>
<dbReference type="InterPro" id="IPR038883">
    <property type="entry name" value="AN11006-like"/>
</dbReference>
<dbReference type="EMBL" id="JAVFHQ010000025">
    <property type="protein sequence ID" value="KAK4544345.1"/>
    <property type="molecule type" value="Genomic_DNA"/>
</dbReference>
<sequence length="189" mass="21374">MAAVSESTLLKLPPELRNRIYREVLVCANPIRVATAFAQQQWQAPSLLQTCVQIRGEASGIHYAENTFLVVALSAPEARPVRAPIRLFGYNFFENKCGKVLMTWLMVLDETTRLMLRKIYLDDRFYPSREDAADGLLRYRAALIENKLALGNCQLFVEVPCSTPDTQWIGDTDWHASGPDSNYDGQPIH</sequence>
<name>A0AAV9JGP0_9PEZI</name>
<evidence type="ECO:0000313" key="2">
    <source>
        <dbReference type="Proteomes" id="UP001324427"/>
    </source>
</evidence>
<dbReference type="Proteomes" id="UP001324427">
    <property type="component" value="Unassembled WGS sequence"/>
</dbReference>
<protein>
    <submittedName>
        <fullName evidence="1">Uncharacterized protein</fullName>
    </submittedName>
</protein>
<keyword evidence="2" id="KW-1185">Reference proteome</keyword>
<gene>
    <name evidence="1" type="ORF">LTR36_004236</name>
</gene>
<dbReference type="AlphaFoldDB" id="A0AAV9JGP0"/>
<comment type="caution">
    <text evidence="1">The sequence shown here is derived from an EMBL/GenBank/DDBJ whole genome shotgun (WGS) entry which is preliminary data.</text>
</comment>
<proteinExistence type="predicted"/>
<organism evidence="1 2">
    <name type="scientific">Oleoguttula mirabilis</name>
    <dbReference type="NCBI Taxonomy" id="1507867"/>
    <lineage>
        <taxon>Eukaryota</taxon>
        <taxon>Fungi</taxon>
        <taxon>Dikarya</taxon>
        <taxon>Ascomycota</taxon>
        <taxon>Pezizomycotina</taxon>
        <taxon>Dothideomycetes</taxon>
        <taxon>Dothideomycetidae</taxon>
        <taxon>Mycosphaerellales</taxon>
        <taxon>Teratosphaeriaceae</taxon>
        <taxon>Oleoguttula</taxon>
    </lineage>
</organism>
<dbReference type="PANTHER" id="PTHR42085">
    <property type="entry name" value="F-BOX DOMAIN-CONTAINING PROTEIN"/>
    <property type="match status" value="1"/>
</dbReference>